<dbReference type="CDD" id="cd00568">
    <property type="entry name" value="TPP_enzymes"/>
    <property type="match status" value="1"/>
</dbReference>
<dbReference type="AlphaFoldDB" id="A0A5M8FI54"/>
<reference evidence="2 3" key="1">
    <citation type="submission" date="2019-09" db="EMBL/GenBank/DDBJ databases">
        <title>Whole-genome sequence of the purple sulfur bacterium Thiohalocapsa marina DSM 19078.</title>
        <authorList>
            <person name="Kyndt J.A."/>
            <person name="Meyer T.E."/>
        </authorList>
    </citation>
    <scope>NUCLEOTIDE SEQUENCE [LARGE SCALE GENOMIC DNA]</scope>
    <source>
        <strain evidence="2 3">DSM 19078</strain>
    </source>
</reference>
<dbReference type="InterPro" id="IPR005593">
    <property type="entry name" value="Xul5P/Fru6P_PKetolase"/>
</dbReference>
<dbReference type="Gene3D" id="3.40.50.970">
    <property type="match status" value="2"/>
</dbReference>
<comment type="caution">
    <text evidence="2">The sequence shown here is derived from an EMBL/GenBank/DDBJ whole genome shotgun (WGS) entry which is preliminary data.</text>
</comment>
<feature type="domain" description="Transketolase-like pyrimidine-binding" evidence="1">
    <location>
        <begin position="396"/>
        <end position="584"/>
    </location>
</feature>
<dbReference type="EMBL" id="VWXX01000020">
    <property type="protein sequence ID" value="KAA6184377.1"/>
    <property type="molecule type" value="Genomic_DNA"/>
</dbReference>
<dbReference type="RefSeq" id="WP_150093735.1">
    <property type="nucleotide sequence ID" value="NZ_JBFUOH010000116.1"/>
</dbReference>
<dbReference type="Proteomes" id="UP000322981">
    <property type="component" value="Unassembled WGS sequence"/>
</dbReference>
<gene>
    <name evidence="2" type="ORF">F2Q65_12420</name>
</gene>
<dbReference type="Pfam" id="PF03894">
    <property type="entry name" value="XFP"/>
    <property type="match status" value="1"/>
</dbReference>
<dbReference type="GO" id="GO:0005975">
    <property type="term" value="P:carbohydrate metabolic process"/>
    <property type="evidence" value="ECO:0007669"/>
    <property type="project" value="InterPro"/>
</dbReference>
<dbReference type="PANTHER" id="PTHR31273:SF2">
    <property type="entry name" value="SLL0529 PROTEIN"/>
    <property type="match status" value="1"/>
</dbReference>
<dbReference type="InterPro" id="IPR018970">
    <property type="entry name" value="Xul5P/Fru6P_PKetolase_N"/>
</dbReference>
<keyword evidence="3" id="KW-1185">Reference proteome</keyword>
<dbReference type="InterPro" id="IPR005475">
    <property type="entry name" value="Transketolase-like_Pyr-bd"/>
</dbReference>
<organism evidence="2 3">
    <name type="scientific">Thiohalocapsa marina</name>
    <dbReference type="NCBI Taxonomy" id="424902"/>
    <lineage>
        <taxon>Bacteria</taxon>
        <taxon>Pseudomonadati</taxon>
        <taxon>Pseudomonadota</taxon>
        <taxon>Gammaproteobacteria</taxon>
        <taxon>Chromatiales</taxon>
        <taxon>Chromatiaceae</taxon>
        <taxon>Thiohalocapsa</taxon>
    </lineage>
</organism>
<dbReference type="OrthoDB" id="435539at2"/>
<evidence type="ECO:0000313" key="2">
    <source>
        <dbReference type="EMBL" id="KAA6184377.1"/>
    </source>
</evidence>
<protein>
    <submittedName>
        <fullName evidence="2">Phosphoketolase</fullName>
    </submittedName>
</protein>
<dbReference type="PANTHER" id="PTHR31273">
    <property type="entry name" value="PHOSPHOKETOLASE-RELATED"/>
    <property type="match status" value="1"/>
</dbReference>
<dbReference type="Pfam" id="PF09364">
    <property type="entry name" value="XFP_N"/>
    <property type="match status" value="1"/>
</dbReference>
<dbReference type="SUPFAM" id="SSF52518">
    <property type="entry name" value="Thiamin diphosphate-binding fold (THDP-binding)"/>
    <property type="match status" value="2"/>
</dbReference>
<evidence type="ECO:0000259" key="1">
    <source>
        <dbReference type="SMART" id="SM00861"/>
    </source>
</evidence>
<evidence type="ECO:0000313" key="3">
    <source>
        <dbReference type="Proteomes" id="UP000322981"/>
    </source>
</evidence>
<dbReference type="InterPro" id="IPR029061">
    <property type="entry name" value="THDP-binding"/>
</dbReference>
<sequence length="752" mass="80463">MTSSATATAIRDDLATQIPTFCEGMLHFGDLAPEHAEHGREPAIAEGEHAIRDIDAAAVYQTRLVADALRYTTLQLCASKESGHPGGFASAADAMAALIMLGHTNLVTEVGHHAPGFYSTMFLDGSLSAMGIETMHHLQARFRERDGLLGHLSGAIPGLLAPAGPLGQGQHFAMAGAYLHPGTLFPCTIGDGGLGEPYILSAMKHFHTSFPEVTNFLPVLVWNGFSQEHHSMVSLMDNAQMTAYWQAHDFQRVILIDAKDFDDAGQDGPYVDSTLFSDGARNAFTRAVLEGMREAAESALGGTLTAVIVKQLKGAGVHASGAKSHNLYPGDTPKKASIAAALERRALAPAAWELVRANLGRAGGGPAGETVVTERERALPDIGRLPTQDYAVGDKAVPATAMAEMVAVLGERDPSFLVTNADGNEASNMKVINERLRIRHPTEDWVYNQSPSGQVYEPLNEDACAGLAAGLALFGGRSLWLSYESFAINGWPIVQTVGQAMAELRRRTPAVVSMFTAGALEQGRNGWTHQRPEIENYIGGQMRNGNVYLLYPADANMMQAAYGWAVEQHNKCISIVASKSALPVYSTPEQAWEAIDEGATILYQTPADQTGPQARRVVFAVTGDMVLLPVFEARDRLEAAGHAVRIVAIANPRRLYRPGDVAWRHSAEADGRFMDDGRFAELFDGDALIGVSGGGTVALEPVLLRSKAAARDLFGWQRGETTASPAEIMAFNGITADSLAERATALLGDGKN</sequence>
<dbReference type="SMART" id="SM00861">
    <property type="entry name" value="Transket_pyr"/>
    <property type="match status" value="1"/>
</dbReference>
<proteinExistence type="predicted"/>
<dbReference type="GO" id="GO:0016832">
    <property type="term" value="F:aldehyde-lyase activity"/>
    <property type="evidence" value="ECO:0007669"/>
    <property type="project" value="InterPro"/>
</dbReference>
<name>A0A5M8FI54_9GAMM</name>
<accession>A0A5M8FI54</accession>